<feature type="transmembrane region" description="Helical" evidence="1">
    <location>
        <begin position="94"/>
        <end position="115"/>
    </location>
</feature>
<keyword evidence="4" id="KW-1185">Reference proteome</keyword>
<feature type="transmembrane region" description="Helical" evidence="1">
    <location>
        <begin position="145"/>
        <end position="168"/>
    </location>
</feature>
<sequence length="389" mass="43715">MKEIQPIDQQNRIQSLDVMRGFSLLGIFIVNMIAFHSPIYYYNPYSWWGNTVDRPVYWWIDVFVQASFYPLFTILFGFGLALQYGRSIEKGTTFYPFALKRLGVLLFIGTIHAFIIWSGDILISYAVVGFLLLLLLQLEGKLLLVIGLLLFLLPQVLISAIFIVASIADPTSVTYFNAVQEIQSSIEAYGNGTISDIFSQRLSDWLYANNPASFLSLAIALLPLMMIGAGVSKMKLIEKAADKKKSLILIILLTLPAALVLKTSPYWMEKNLAYSFIQDFVGGPLLAVSYMALLALLMTRKKAAKWLRPLAQTGRMSLTNYLMQSIAGTLIFYSYGLGLYGEISLLTGFYIAIGLFAIQVILSDLWLSKFSQGPVEFVWRRLTYGKNVK</sequence>
<dbReference type="OrthoDB" id="9807744at2"/>
<dbReference type="RefSeq" id="WP_084215524.1">
    <property type="nucleotide sequence ID" value="NZ_JXRR01000014.1"/>
</dbReference>
<feature type="domain" description="DUF418" evidence="2">
    <location>
        <begin position="233"/>
        <end position="386"/>
    </location>
</feature>
<gene>
    <name evidence="3" type="ORF">KR50_15370</name>
</gene>
<evidence type="ECO:0000313" key="4">
    <source>
        <dbReference type="Proteomes" id="UP000031972"/>
    </source>
</evidence>
<dbReference type="AlphaFoldDB" id="A0A0C2RAM6"/>
<feature type="transmembrane region" description="Helical" evidence="1">
    <location>
        <begin position="21"/>
        <end position="42"/>
    </location>
</feature>
<feature type="transmembrane region" description="Helical" evidence="1">
    <location>
        <begin position="343"/>
        <end position="362"/>
    </location>
</feature>
<organism evidence="3 4">
    <name type="scientific">Jeotgalibacillus campisalis</name>
    <dbReference type="NCBI Taxonomy" id="220754"/>
    <lineage>
        <taxon>Bacteria</taxon>
        <taxon>Bacillati</taxon>
        <taxon>Bacillota</taxon>
        <taxon>Bacilli</taxon>
        <taxon>Bacillales</taxon>
        <taxon>Caryophanaceae</taxon>
        <taxon>Jeotgalibacillus</taxon>
    </lineage>
</organism>
<dbReference type="PANTHER" id="PTHR30590:SF2">
    <property type="entry name" value="INNER MEMBRANE PROTEIN"/>
    <property type="match status" value="1"/>
</dbReference>
<dbReference type="PANTHER" id="PTHR30590">
    <property type="entry name" value="INNER MEMBRANE PROTEIN"/>
    <property type="match status" value="1"/>
</dbReference>
<proteinExistence type="predicted"/>
<keyword evidence="1" id="KW-1133">Transmembrane helix</keyword>
<protein>
    <recommendedName>
        <fullName evidence="2">DUF418 domain-containing protein</fullName>
    </recommendedName>
</protein>
<comment type="caution">
    <text evidence="3">The sequence shown here is derived from an EMBL/GenBank/DDBJ whole genome shotgun (WGS) entry which is preliminary data.</text>
</comment>
<feature type="transmembrane region" description="Helical" evidence="1">
    <location>
        <begin position="62"/>
        <end position="82"/>
    </location>
</feature>
<feature type="transmembrane region" description="Helical" evidence="1">
    <location>
        <begin position="246"/>
        <end position="268"/>
    </location>
</feature>
<evidence type="ECO:0000256" key="1">
    <source>
        <dbReference type="SAM" id="Phobius"/>
    </source>
</evidence>
<reference evidence="3 4" key="1">
    <citation type="submission" date="2015-01" db="EMBL/GenBank/DDBJ databases">
        <title>Jeotgalibacillus campisalis genome sequencing.</title>
        <authorList>
            <person name="Goh K.M."/>
            <person name="Chan K.-G."/>
            <person name="Yaakop A.S."/>
            <person name="Ee R."/>
            <person name="Gan H.M."/>
            <person name="Chan C.S."/>
        </authorList>
    </citation>
    <scope>NUCLEOTIDE SEQUENCE [LARGE SCALE GENOMIC DNA]</scope>
    <source>
        <strain evidence="3 4">SF-57</strain>
    </source>
</reference>
<keyword evidence="1" id="KW-0472">Membrane</keyword>
<dbReference type="EMBL" id="JXRR01000014">
    <property type="protein sequence ID" value="KIL47370.1"/>
    <property type="molecule type" value="Genomic_DNA"/>
</dbReference>
<keyword evidence="1" id="KW-0812">Transmembrane</keyword>
<dbReference type="Proteomes" id="UP000031972">
    <property type="component" value="Unassembled WGS sequence"/>
</dbReference>
<feature type="transmembrane region" description="Helical" evidence="1">
    <location>
        <begin position="280"/>
        <end position="297"/>
    </location>
</feature>
<name>A0A0C2RAM6_9BACL</name>
<feature type="transmembrane region" description="Helical" evidence="1">
    <location>
        <begin position="121"/>
        <end position="138"/>
    </location>
</feature>
<accession>A0A0C2RAM6</accession>
<dbReference type="Pfam" id="PF04235">
    <property type="entry name" value="DUF418"/>
    <property type="match status" value="1"/>
</dbReference>
<feature type="transmembrane region" description="Helical" evidence="1">
    <location>
        <begin position="318"/>
        <end position="337"/>
    </location>
</feature>
<dbReference type="InterPro" id="IPR052529">
    <property type="entry name" value="Bact_Transport_Assoc"/>
</dbReference>
<dbReference type="PATRIC" id="fig|220754.4.peg.1560"/>
<feature type="transmembrane region" description="Helical" evidence="1">
    <location>
        <begin position="212"/>
        <end position="234"/>
    </location>
</feature>
<evidence type="ECO:0000313" key="3">
    <source>
        <dbReference type="EMBL" id="KIL47370.1"/>
    </source>
</evidence>
<dbReference type="InterPro" id="IPR007349">
    <property type="entry name" value="DUF418"/>
</dbReference>
<evidence type="ECO:0000259" key="2">
    <source>
        <dbReference type="Pfam" id="PF04235"/>
    </source>
</evidence>